<reference evidence="1 2" key="1">
    <citation type="submission" date="2019-07" db="EMBL/GenBank/DDBJ databases">
        <title>WGS assembly of Gossypium tomentosum.</title>
        <authorList>
            <person name="Chen Z.J."/>
            <person name="Sreedasyam A."/>
            <person name="Ando A."/>
            <person name="Song Q."/>
            <person name="De L."/>
            <person name="Hulse-Kemp A."/>
            <person name="Ding M."/>
            <person name="Ye W."/>
            <person name="Kirkbride R."/>
            <person name="Jenkins J."/>
            <person name="Plott C."/>
            <person name="Lovell J."/>
            <person name="Lin Y.-M."/>
            <person name="Vaughn R."/>
            <person name="Liu B."/>
            <person name="Li W."/>
            <person name="Simpson S."/>
            <person name="Scheffler B."/>
            <person name="Saski C."/>
            <person name="Grover C."/>
            <person name="Hu G."/>
            <person name="Conover J."/>
            <person name="Carlson J."/>
            <person name="Shu S."/>
            <person name="Boston L."/>
            <person name="Williams M."/>
            <person name="Peterson D."/>
            <person name="Mcgee K."/>
            <person name="Jones D."/>
            <person name="Wendel J."/>
            <person name="Stelly D."/>
            <person name="Grimwood J."/>
            <person name="Schmutz J."/>
        </authorList>
    </citation>
    <scope>NUCLEOTIDE SEQUENCE [LARGE SCALE GENOMIC DNA]</scope>
    <source>
        <strain evidence="1">7179.01</strain>
    </source>
</reference>
<evidence type="ECO:0000313" key="2">
    <source>
        <dbReference type="Proteomes" id="UP000322667"/>
    </source>
</evidence>
<dbReference type="EMBL" id="CM017626">
    <property type="protein sequence ID" value="TYH75960.1"/>
    <property type="molecule type" value="Genomic_DNA"/>
</dbReference>
<evidence type="ECO:0000313" key="1">
    <source>
        <dbReference type="EMBL" id="TYH75961.1"/>
    </source>
</evidence>
<name>A0A5D2L9G3_GOSTO</name>
<accession>A0A5D2L9G3</accession>
<sequence length="52" mass="5971">MRQVIVSKHPVFRKLVKGSVKEAYGINSSKVSTLSLLFVMKLLFFNFLNELL</sequence>
<keyword evidence="2" id="KW-1185">Reference proteome</keyword>
<dbReference type="Proteomes" id="UP000322667">
    <property type="component" value="Chromosome D04"/>
</dbReference>
<dbReference type="AlphaFoldDB" id="A0A5D2L9G3"/>
<organism evidence="1 2">
    <name type="scientific">Gossypium tomentosum</name>
    <name type="common">Hawaiian cotton</name>
    <name type="synonym">Gossypium sandvicense</name>
    <dbReference type="NCBI Taxonomy" id="34277"/>
    <lineage>
        <taxon>Eukaryota</taxon>
        <taxon>Viridiplantae</taxon>
        <taxon>Streptophyta</taxon>
        <taxon>Embryophyta</taxon>
        <taxon>Tracheophyta</taxon>
        <taxon>Spermatophyta</taxon>
        <taxon>Magnoliopsida</taxon>
        <taxon>eudicotyledons</taxon>
        <taxon>Gunneridae</taxon>
        <taxon>Pentapetalae</taxon>
        <taxon>rosids</taxon>
        <taxon>malvids</taxon>
        <taxon>Malvales</taxon>
        <taxon>Malvaceae</taxon>
        <taxon>Malvoideae</taxon>
        <taxon>Gossypium</taxon>
    </lineage>
</organism>
<gene>
    <name evidence="1" type="ORF">ES332_D04G052600v1</name>
</gene>
<protein>
    <submittedName>
        <fullName evidence="1">Uncharacterized protein</fullName>
    </submittedName>
</protein>
<dbReference type="EMBL" id="CM017626">
    <property type="protein sequence ID" value="TYH75961.1"/>
    <property type="molecule type" value="Genomic_DNA"/>
</dbReference>
<proteinExistence type="predicted"/>